<feature type="compositionally biased region" description="Acidic residues" evidence="4">
    <location>
        <begin position="11"/>
        <end position="22"/>
    </location>
</feature>
<dbReference type="Pfam" id="PF00392">
    <property type="entry name" value="GntR"/>
    <property type="match status" value="1"/>
</dbReference>
<dbReference type="Proteomes" id="UP001361239">
    <property type="component" value="Unassembled WGS sequence"/>
</dbReference>
<evidence type="ECO:0000313" key="6">
    <source>
        <dbReference type="EMBL" id="MEJ5978898.1"/>
    </source>
</evidence>
<dbReference type="InterPro" id="IPR036390">
    <property type="entry name" value="WH_DNA-bd_sf"/>
</dbReference>
<dbReference type="InterPro" id="IPR000524">
    <property type="entry name" value="Tscrpt_reg_HTH_GntR"/>
</dbReference>
<protein>
    <submittedName>
        <fullName evidence="6">GntR family transcriptional regulator</fullName>
    </submittedName>
</protein>
<dbReference type="SUPFAM" id="SSF48008">
    <property type="entry name" value="GntR ligand-binding domain-like"/>
    <property type="match status" value="1"/>
</dbReference>
<evidence type="ECO:0000256" key="4">
    <source>
        <dbReference type="SAM" id="MobiDB-lite"/>
    </source>
</evidence>
<evidence type="ECO:0000313" key="7">
    <source>
        <dbReference type="Proteomes" id="UP001361239"/>
    </source>
</evidence>
<keyword evidence="3" id="KW-0804">Transcription</keyword>
<dbReference type="InterPro" id="IPR036388">
    <property type="entry name" value="WH-like_DNA-bd_sf"/>
</dbReference>
<dbReference type="SMART" id="SM00895">
    <property type="entry name" value="FCD"/>
    <property type="match status" value="1"/>
</dbReference>
<evidence type="ECO:0000256" key="2">
    <source>
        <dbReference type="ARBA" id="ARBA00023125"/>
    </source>
</evidence>
<dbReference type="PANTHER" id="PTHR43537:SF5">
    <property type="entry name" value="UXU OPERON TRANSCRIPTIONAL REGULATOR"/>
    <property type="match status" value="1"/>
</dbReference>
<feature type="region of interest" description="Disordered" evidence="4">
    <location>
        <begin position="1"/>
        <end position="28"/>
    </location>
</feature>
<dbReference type="SUPFAM" id="SSF46785">
    <property type="entry name" value="Winged helix' DNA-binding domain"/>
    <property type="match status" value="1"/>
</dbReference>
<name>A0ABU8S0N1_9SPHN</name>
<dbReference type="CDD" id="cd07377">
    <property type="entry name" value="WHTH_GntR"/>
    <property type="match status" value="1"/>
</dbReference>
<evidence type="ECO:0000259" key="5">
    <source>
        <dbReference type="PROSITE" id="PS50949"/>
    </source>
</evidence>
<reference evidence="6 7" key="1">
    <citation type="submission" date="2024-03" db="EMBL/GenBank/DDBJ databases">
        <authorList>
            <person name="Jo J.-H."/>
        </authorList>
    </citation>
    <scope>NUCLEOTIDE SEQUENCE [LARGE SCALE GENOMIC DNA]</scope>
    <source>
        <strain evidence="6 7">PS1R-30</strain>
    </source>
</reference>
<evidence type="ECO:0000256" key="3">
    <source>
        <dbReference type="ARBA" id="ARBA00023163"/>
    </source>
</evidence>
<gene>
    <name evidence="6" type="ORF">WG901_19750</name>
</gene>
<comment type="caution">
    <text evidence="6">The sequence shown here is derived from an EMBL/GenBank/DDBJ whole genome shotgun (WGS) entry which is preliminary data.</text>
</comment>
<accession>A0ABU8S0N1</accession>
<dbReference type="RefSeq" id="WP_339588833.1">
    <property type="nucleotide sequence ID" value="NZ_JBBHJZ010000004.1"/>
</dbReference>
<dbReference type="Pfam" id="PF07729">
    <property type="entry name" value="FCD"/>
    <property type="match status" value="1"/>
</dbReference>
<dbReference type="InterPro" id="IPR011711">
    <property type="entry name" value="GntR_C"/>
</dbReference>
<dbReference type="Gene3D" id="1.10.10.10">
    <property type="entry name" value="Winged helix-like DNA-binding domain superfamily/Winged helix DNA-binding domain"/>
    <property type="match status" value="1"/>
</dbReference>
<dbReference type="PROSITE" id="PS50949">
    <property type="entry name" value="HTH_GNTR"/>
    <property type="match status" value="1"/>
</dbReference>
<organism evidence="6 7">
    <name type="scientific">Novosphingobium anseongense</name>
    <dbReference type="NCBI Taxonomy" id="3133436"/>
    <lineage>
        <taxon>Bacteria</taxon>
        <taxon>Pseudomonadati</taxon>
        <taxon>Pseudomonadota</taxon>
        <taxon>Alphaproteobacteria</taxon>
        <taxon>Sphingomonadales</taxon>
        <taxon>Sphingomonadaceae</taxon>
        <taxon>Novosphingobium</taxon>
    </lineage>
</organism>
<evidence type="ECO:0000256" key="1">
    <source>
        <dbReference type="ARBA" id="ARBA00023015"/>
    </source>
</evidence>
<dbReference type="EMBL" id="JBBHJZ010000004">
    <property type="protein sequence ID" value="MEJ5978898.1"/>
    <property type="molecule type" value="Genomic_DNA"/>
</dbReference>
<sequence>MAGRSKKQIEEREDAADAETEATDGGLGSAADKVADAIIRGIRSGAFVPGQHLVEPDLTRRLGISRGSLREALKHLAAAGIVTLNRFRGAYIASLDRKSVLDLLEVLEPLARLAARLAAAQCDTDEKREMMLAAANATDEANRSHNRGQYLECRRVFYSTLVRIGGNQELERAMPLTRTDLFRAQIEAIQSEKQRNRHASGYTRIAKAVVDGNASAAERAVQKHFTGTRDTIEELPSDAFPSFSS</sequence>
<proteinExistence type="predicted"/>
<keyword evidence="7" id="KW-1185">Reference proteome</keyword>
<dbReference type="SMART" id="SM00345">
    <property type="entry name" value="HTH_GNTR"/>
    <property type="match status" value="1"/>
</dbReference>
<dbReference type="InterPro" id="IPR008920">
    <property type="entry name" value="TF_FadR/GntR_C"/>
</dbReference>
<keyword evidence="1" id="KW-0805">Transcription regulation</keyword>
<feature type="domain" description="HTH gntR-type" evidence="5">
    <location>
        <begin position="28"/>
        <end position="95"/>
    </location>
</feature>
<keyword evidence="2" id="KW-0238">DNA-binding</keyword>
<dbReference type="Gene3D" id="1.20.120.530">
    <property type="entry name" value="GntR ligand-binding domain-like"/>
    <property type="match status" value="1"/>
</dbReference>
<dbReference type="PANTHER" id="PTHR43537">
    <property type="entry name" value="TRANSCRIPTIONAL REGULATOR, GNTR FAMILY"/>
    <property type="match status" value="1"/>
</dbReference>